<dbReference type="GO" id="GO:0031146">
    <property type="term" value="P:SCF-dependent proteasomal ubiquitin-dependent protein catabolic process"/>
    <property type="evidence" value="ECO:0000318"/>
    <property type="project" value="GO_Central"/>
</dbReference>
<dbReference type="PANTHER" id="PTHR11165">
    <property type="entry name" value="SKP1"/>
    <property type="match status" value="1"/>
</dbReference>
<keyword evidence="7" id="KW-0808">Transferase</keyword>
<evidence type="ECO:0000259" key="5">
    <source>
        <dbReference type="Pfam" id="PF01466"/>
    </source>
</evidence>
<dbReference type="InterPro" id="IPR016072">
    <property type="entry name" value="Skp1_comp_dimer"/>
</dbReference>
<dbReference type="GO" id="GO:0016301">
    <property type="term" value="F:kinase activity"/>
    <property type="evidence" value="ECO:0007669"/>
    <property type="project" value="UniProtKB-KW"/>
</dbReference>
<dbReference type="OrthoDB" id="1423301at2759"/>
<feature type="compositionally biased region" description="Basic and acidic residues" evidence="4">
    <location>
        <begin position="229"/>
        <end position="245"/>
    </location>
</feature>
<dbReference type="GO" id="GO:0005737">
    <property type="term" value="C:cytoplasm"/>
    <property type="evidence" value="ECO:0000318"/>
    <property type="project" value="GO_Central"/>
</dbReference>
<dbReference type="Gene3D" id="3.30.710.10">
    <property type="entry name" value="Potassium Channel Kv1.1, Chain A"/>
    <property type="match status" value="1"/>
</dbReference>
<feature type="compositionally biased region" description="Basic residues" evidence="4">
    <location>
        <begin position="211"/>
        <end position="226"/>
    </location>
</feature>
<keyword evidence="7" id="KW-0418">Kinase</keyword>
<dbReference type="Proteomes" id="UP000265566">
    <property type="component" value="Chromosome 2"/>
</dbReference>
<keyword evidence="3" id="KW-0833">Ubl conjugation pathway</keyword>
<dbReference type="GO" id="GO:0016874">
    <property type="term" value="F:ligase activity"/>
    <property type="evidence" value="ECO:0007669"/>
    <property type="project" value="UniProtKB-KW"/>
</dbReference>
<dbReference type="Pfam" id="PF01466">
    <property type="entry name" value="Skp1"/>
    <property type="match status" value="1"/>
</dbReference>
<name>A0A072VBY1_MEDTR</name>
<keyword evidence="6" id="KW-0436">Ligase</keyword>
<evidence type="ECO:0000256" key="1">
    <source>
        <dbReference type="ARBA" id="ARBA00004906"/>
    </source>
</evidence>
<reference evidence="6 9" key="2">
    <citation type="journal article" date="2014" name="BMC Genomics">
        <title>An improved genome release (version Mt4.0) for the model legume Medicago truncatula.</title>
        <authorList>
            <person name="Tang H."/>
            <person name="Krishnakumar V."/>
            <person name="Bidwell S."/>
            <person name="Rosen B."/>
            <person name="Chan A."/>
            <person name="Zhou S."/>
            <person name="Gentzbittel L."/>
            <person name="Childs K.L."/>
            <person name="Yandell M."/>
            <person name="Gundlach H."/>
            <person name="Mayer K.F."/>
            <person name="Schwartz D.C."/>
            <person name="Town C.D."/>
        </authorList>
    </citation>
    <scope>GENOME REANNOTATION</scope>
    <source>
        <strain evidence="6">A17</strain>
        <strain evidence="8 9">cv. Jemalong A17</strain>
    </source>
</reference>
<dbReference type="InterPro" id="IPR001232">
    <property type="entry name" value="SKP1-like"/>
</dbReference>
<dbReference type="GO" id="GO:0016567">
    <property type="term" value="P:protein ubiquitination"/>
    <property type="evidence" value="ECO:0007669"/>
    <property type="project" value="UniProtKB-UniPathway"/>
</dbReference>
<dbReference type="GO" id="GO:0005634">
    <property type="term" value="C:nucleus"/>
    <property type="evidence" value="ECO:0000318"/>
    <property type="project" value="GO_Central"/>
</dbReference>
<reference evidence="6 9" key="1">
    <citation type="journal article" date="2011" name="Nature">
        <title>The Medicago genome provides insight into the evolution of rhizobial symbioses.</title>
        <authorList>
            <person name="Young N.D."/>
            <person name="Debelle F."/>
            <person name="Oldroyd G.E."/>
            <person name="Geurts R."/>
            <person name="Cannon S.B."/>
            <person name="Udvardi M.K."/>
            <person name="Benedito V.A."/>
            <person name="Mayer K.F."/>
            <person name="Gouzy J."/>
            <person name="Schoof H."/>
            <person name="Van de Peer Y."/>
            <person name="Proost S."/>
            <person name="Cook D.R."/>
            <person name="Meyers B.C."/>
            <person name="Spannagl M."/>
            <person name="Cheung F."/>
            <person name="De Mita S."/>
            <person name="Krishnakumar V."/>
            <person name="Gundlach H."/>
            <person name="Zhou S."/>
            <person name="Mudge J."/>
            <person name="Bharti A.K."/>
            <person name="Murray J.D."/>
            <person name="Naoumkina M.A."/>
            <person name="Rosen B."/>
            <person name="Silverstein K.A."/>
            <person name="Tang H."/>
            <person name="Rombauts S."/>
            <person name="Zhao P.X."/>
            <person name="Zhou P."/>
            <person name="Barbe V."/>
            <person name="Bardou P."/>
            <person name="Bechner M."/>
            <person name="Bellec A."/>
            <person name="Berger A."/>
            <person name="Berges H."/>
            <person name="Bidwell S."/>
            <person name="Bisseling T."/>
            <person name="Choisne N."/>
            <person name="Couloux A."/>
            <person name="Denny R."/>
            <person name="Deshpande S."/>
            <person name="Dai X."/>
            <person name="Doyle J.J."/>
            <person name="Dudez A.M."/>
            <person name="Farmer A.D."/>
            <person name="Fouteau S."/>
            <person name="Franken C."/>
            <person name="Gibelin C."/>
            <person name="Gish J."/>
            <person name="Goldstein S."/>
            <person name="Gonzalez A.J."/>
            <person name="Green P.J."/>
            <person name="Hallab A."/>
            <person name="Hartog M."/>
            <person name="Hua A."/>
            <person name="Humphray S.J."/>
            <person name="Jeong D.H."/>
            <person name="Jing Y."/>
            <person name="Jocker A."/>
            <person name="Kenton S.M."/>
            <person name="Kim D.J."/>
            <person name="Klee K."/>
            <person name="Lai H."/>
            <person name="Lang C."/>
            <person name="Lin S."/>
            <person name="Macmil S.L."/>
            <person name="Magdelenat G."/>
            <person name="Matthews L."/>
            <person name="McCorrison J."/>
            <person name="Monaghan E.L."/>
            <person name="Mun J.H."/>
            <person name="Najar F.Z."/>
            <person name="Nicholson C."/>
            <person name="Noirot C."/>
            <person name="O'Bleness M."/>
            <person name="Paule C.R."/>
            <person name="Poulain J."/>
            <person name="Prion F."/>
            <person name="Qin B."/>
            <person name="Qu C."/>
            <person name="Retzel E.F."/>
            <person name="Riddle C."/>
            <person name="Sallet E."/>
            <person name="Samain S."/>
            <person name="Samson N."/>
            <person name="Sanders I."/>
            <person name="Saurat O."/>
            <person name="Scarpelli C."/>
            <person name="Schiex T."/>
            <person name="Segurens B."/>
            <person name="Severin A.J."/>
            <person name="Sherrier D.J."/>
            <person name="Shi R."/>
            <person name="Sims S."/>
            <person name="Singer S.R."/>
            <person name="Sinharoy S."/>
            <person name="Sterck L."/>
            <person name="Viollet A."/>
            <person name="Wang B.B."/>
            <person name="Wang K."/>
            <person name="Wang M."/>
            <person name="Wang X."/>
            <person name="Warfsmann J."/>
            <person name="Weissenbach J."/>
            <person name="White D.D."/>
            <person name="White J.D."/>
            <person name="Wiley G.B."/>
            <person name="Wincker P."/>
            <person name="Xing Y."/>
            <person name="Yang L."/>
            <person name="Yao Z."/>
            <person name="Ying F."/>
            <person name="Zhai J."/>
            <person name="Zhou L."/>
            <person name="Zuber A."/>
            <person name="Denarie J."/>
            <person name="Dixon R.A."/>
            <person name="May G.D."/>
            <person name="Schwartz D.C."/>
            <person name="Rogers J."/>
            <person name="Quetier F."/>
            <person name="Town C.D."/>
            <person name="Roe B.A."/>
        </authorList>
    </citation>
    <scope>NUCLEOTIDE SEQUENCE [LARGE SCALE GENOMIC DNA]</scope>
    <source>
        <strain evidence="6">A17</strain>
        <strain evidence="8 9">cv. Jemalong A17</strain>
    </source>
</reference>
<reference evidence="8" key="3">
    <citation type="submission" date="2015-04" db="UniProtKB">
        <authorList>
            <consortium name="EnsemblPlants"/>
        </authorList>
    </citation>
    <scope>IDENTIFICATION</scope>
    <source>
        <strain evidence="8">cv. Jemalong A17</strain>
    </source>
</reference>
<comment type="similarity">
    <text evidence="2">Belongs to the SKP1 family.</text>
</comment>
<feature type="region of interest" description="Disordered" evidence="4">
    <location>
        <begin position="204"/>
        <end position="252"/>
    </location>
</feature>
<dbReference type="Gramene" id="rna12647">
    <property type="protein sequence ID" value="RHN76338.1"/>
    <property type="gene ID" value="gene12647"/>
</dbReference>
<dbReference type="KEGG" id="mtr:25487921"/>
<dbReference type="EnsemblPlants" id="KEH39544">
    <property type="protein sequence ID" value="KEH39544"/>
    <property type="gene ID" value="MTR_2g100825"/>
</dbReference>
<dbReference type="GO" id="GO:0009867">
    <property type="term" value="P:jasmonic acid mediated signaling pathway"/>
    <property type="evidence" value="ECO:0007669"/>
    <property type="project" value="UniProtKB-ARBA"/>
</dbReference>
<dbReference type="InterPro" id="IPR011333">
    <property type="entry name" value="SKP1/BTB/POZ_sf"/>
</dbReference>
<evidence type="ECO:0000256" key="2">
    <source>
        <dbReference type="ARBA" id="ARBA00009993"/>
    </source>
</evidence>
<dbReference type="InterPro" id="IPR036296">
    <property type="entry name" value="SKP1-like_dim_sf"/>
</dbReference>
<dbReference type="SUPFAM" id="SSF81382">
    <property type="entry name" value="Skp1 dimerisation domain-like"/>
    <property type="match status" value="1"/>
</dbReference>
<organism evidence="6 9">
    <name type="scientific">Medicago truncatula</name>
    <name type="common">Barrel medic</name>
    <name type="synonym">Medicago tribuloides</name>
    <dbReference type="NCBI Taxonomy" id="3880"/>
    <lineage>
        <taxon>Eukaryota</taxon>
        <taxon>Viridiplantae</taxon>
        <taxon>Streptophyta</taxon>
        <taxon>Embryophyta</taxon>
        <taxon>Tracheophyta</taxon>
        <taxon>Spermatophyta</taxon>
        <taxon>Magnoliopsida</taxon>
        <taxon>eudicotyledons</taxon>
        <taxon>Gunneridae</taxon>
        <taxon>Pentapetalae</taxon>
        <taxon>rosids</taxon>
        <taxon>fabids</taxon>
        <taxon>Fabales</taxon>
        <taxon>Fabaceae</taxon>
        <taxon>Papilionoideae</taxon>
        <taxon>50 kb inversion clade</taxon>
        <taxon>NPAAA clade</taxon>
        <taxon>Hologalegina</taxon>
        <taxon>IRL clade</taxon>
        <taxon>Trifolieae</taxon>
        <taxon>Medicago</taxon>
    </lineage>
</organism>
<dbReference type="UniPathway" id="UPA00143"/>
<dbReference type="GO" id="GO:0097602">
    <property type="term" value="F:cullin family protein binding"/>
    <property type="evidence" value="ECO:0000318"/>
    <property type="project" value="GO_Central"/>
</dbReference>
<evidence type="ECO:0000313" key="9">
    <source>
        <dbReference type="Proteomes" id="UP000002051"/>
    </source>
</evidence>
<keyword evidence="9" id="KW-1185">Reference proteome</keyword>
<dbReference type="InterPro" id="IPR016897">
    <property type="entry name" value="SKP1"/>
</dbReference>
<evidence type="ECO:0000313" key="8">
    <source>
        <dbReference type="EnsemblPlants" id="KEH39544"/>
    </source>
</evidence>
<accession>A0A072VBY1</accession>
<gene>
    <name evidence="8" type="primary">25487921</name>
    <name evidence="6" type="ordered locus">MTR_2g100825</name>
    <name evidence="7" type="ORF">MtrunA17_Chr2g0330971</name>
</gene>
<protein>
    <submittedName>
        <fullName evidence="7">Putative S-phase kinase-associated protein</fullName>
    </submittedName>
    <submittedName>
        <fullName evidence="6">SCF ubiquitin ligase, SKP1 component</fullName>
    </submittedName>
</protein>
<dbReference type="HOGENOM" id="CLU_039678_0_0_1"/>
<evidence type="ECO:0000256" key="3">
    <source>
        <dbReference type="ARBA" id="ARBA00022786"/>
    </source>
</evidence>
<dbReference type="AlphaFoldDB" id="A0A072VBY1"/>
<reference evidence="7" key="4">
    <citation type="journal article" date="2018" name="Nat. Plants">
        <title>Whole-genome landscape of Medicago truncatula symbiotic genes.</title>
        <authorList>
            <person name="Pecrix Y."/>
            <person name="Gamas P."/>
            <person name="Carrere S."/>
        </authorList>
    </citation>
    <scope>NUCLEOTIDE SEQUENCE</scope>
    <source>
        <tissue evidence="7">Leaves</tissue>
    </source>
</reference>
<proteinExistence type="inferred from homology"/>
<dbReference type="Proteomes" id="UP000002051">
    <property type="component" value="Chromosome 2"/>
</dbReference>
<feature type="domain" description="SKP1 component dimerisation" evidence="5">
    <location>
        <begin position="110"/>
        <end position="146"/>
    </location>
</feature>
<comment type="pathway">
    <text evidence="1">Protein modification; protein ubiquitination.</text>
</comment>
<evidence type="ECO:0000256" key="4">
    <source>
        <dbReference type="SAM" id="MobiDB-lite"/>
    </source>
</evidence>
<dbReference type="EMBL" id="CM001218">
    <property type="protein sequence ID" value="KEH39544.1"/>
    <property type="molecule type" value="Genomic_DNA"/>
</dbReference>
<dbReference type="EMBL" id="PSQE01000002">
    <property type="protein sequence ID" value="RHN76338.1"/>
    <property type="molecule type" value="Genomic_DNA"/>
</dbReference>
<dbReference type="SMART" id="SM00512">
    <property type="entry name" value="Skp1"/>
    <property type="match status" value="1"/>
</dbReference>
<dbReference type="PaxDb" id="3880-AES67922"/>
<dbReference type="STRING" id="3880.A0A072VBY1"/>
<sequence>MSEMEMTKPYVWLQTSDGSTQQVEQDIAMFCPFICEELQKGMGSSKNCAVCLPQQVSSPMWSLILNYCRFHQAPGRSNKERKSYDDSFVKIDTNMLCELACAAHSLQFRPLIDLTSRALARIIEKRSPEEIRSIFRVPDDLTEEEKLEPLLNITDDPSIRLLNRLYAKKRRELLKERESIKKNVDVEEDERSVDDLLSFINGDPKEIKTTSKNKKKRKKGQHKKNVKVNGHDDIGNQSAETDKPFETSGLHGDFMVEFDDDNSDDIDDEIDPALQARIDREVEEFARRLNCSLQERIQDFSSSAQERILA</sequence>
<evidence type="ECO:0000313" key="7">
    <source>
        <dbReference type="EMBL" id="RHN76338.1"/>
    </source>
</evidence>
<evidence type="ECO:0000313" key="6">
    <source>
        <dbReference type="EMBL" id="KEH39544.1"/>
    </source>
</evidence>
<dbReference type="SUPFAM" id="SSF54695">
    <property type="entry name" value="POZ domain"/>
    <property type="match status" value="1"/>
</dbReference>